<gene>
    <name evidence="1" type="ORF">METZ01_LOCUS213274</name>
</gene>
<reference evidence="1" key="1">
    <citation type="submission" date="2018-05" db="EMBL/GenBank/DDBJ databases">
        <authorList>
            <person name="Lanie J.A."/>
            <person name="Ng W.-L."/>
            <person name="Kazmierczak K.M."/>
            <person name="Andrzejewski T.M."/>
            <person name="Davidsen T.M."/>
            <person name="Wayne K.J."/>
            <person name="Tettelin H."/>
            <person name="Glass J.I."/>
            <person name="Rusch D."/>
            <person name="Podicherti R."/>
            <person name="Tsui H.-C.T."/>
            <person name="Winkler M.E."/>
        </authorList>
    </citation>
    <scope>NUCLEOTIDE SEQUENCE</scope>
</reference>
<dbReference type="AlphaFoldDB" id="A0A382FBZ8"/>
<protein>
    <submittedName>
        <fullName evidence="1">Uncharacterized protein</fullName>
    </submittedName>
</protein>
<accession>A0A382FBZ8</accession>
<proteinExistence type="predicted"/>
<evidence type="ECO:0000313" key="1">
    <source>
        <dbReference type="EMBL" id="SVB60420.1"/>
    </source>
</evidence>
<feature type="non-terminal residue" evidence="1">
    <location>
        <position position="1"/>
    </location>
</feature>
<dbReference type="EMBL" id="UINC01049080">
    <property type="protein sequence ID" value="SVB60420.1"/>
    <property type="molecule type" value="Genomic_DNA"/>
</dbReference>
<organism evidence="1">
    <name type="scientific">marine metagenome</name>
    <dbReference type="NCBI Taxonomy" id="408172"/>
    <lineage>
        <taxon>unclassified sequences</taxon>
        <taxon>metagenomes</taxon>
        <taxon>ecological metagenomes</taxon>
    </lineage>
</organism>
<name>A0A382FBZ8_9ZZZZ</name>
<sequence>VKRHQSLLPPCRAWCLAAATATVVAAGCLSLTPILATHKVELKPVADSGEYQVDPINFSVSYVHEGLRLRVQYMTSDQLEAQIPGEENPFVFKHVDYDQGFVPQRFTVFQVTLANPTFDKVLAQPDRVYLVTDRGKIMRPYALTRADASGDPRNFETYWLSRGVQSGNAQKMYLERMAVLRGSIYQPNNFVFKGNTYSGKLAFDPLPIDTREVVLHIDRLVLEFGIYDVPKTQTDLEFPFSVDSRIVEGTLVQN</sequence>